<proteinExistence type="predicted"/>
<gene>
    <name evidence="1" type="ORF">O9H85_15610</name>
</gene>
<dbReference type="InterPro" id="IPR007612">
    <property type="entry name" value="LOR"/>
</dbReference>
<protein>
    <recommendedName>
        <fullName evidence="3">LURP-one-related family protein</fullName>
    </recommendedName>
</protein>
<comment type="caution">
    <text evidence="1">The sequence shown here is derived from an EMBL/GenBank/DDBJ whole genome shotgun (WGS) entry which is preliminary data.</text>
</comment>
<name>A0ABT4QAD2_9BACL</name>
<evidence type="ECO:0000313" key="1">
    <source>
        <dbReference type="EMBL" id="MCZ8513836.1"/>
    </source>
</evidence>
<dbReference type="Proteomes" id="UP001527882">
    <property type="component" value="Unassembled WGS sequence"/>
</dbReference>
<accession>A0ABT4QAD2</accession>
<evidence type="ECO:0000313" key="2">
    <source>
        <dbReference type="Proteomes" id="UP001527882"/>
    </source>
</evidence>
<organism evidence="1 2">
    <name type="scientific">Paenibacillus gyeongsangnamensis</name>
    <dbReference type="NCBI Taxonomy" id="3388067"/>
    <lineage>
        <taxon>Bacteria</taxon>
        <taxon>Bacillati</taxon>
        <taxon>Bacillota</taxon>
        <taxon>Bacilli</taxon>
        <taxon>Bacillales</taxon>
        <taxon>Paenibacillaceae</taxon>
        <taxon>Paenibacillus</taxon>
    </lineage>
</organism>
<dbReference type="RefSeq" id="WP_269882359.1">
    <property type="nucleotide sequence ID" value="NZ_JAQAGZ010000009.1"/>
</dbReference>
<keyword evidence="2" id="KW-1185">Reference proteome</keyword>
<dbReference type="Pfam" id="PF04525">
    <property type="entry name" value="LOR"/>
    <property type="match status" value="1"/>
</dbReference>
<reference evidence="1 2" key="1">
    <citation type="submission" date="2022-12" db="EMBL/GenBank/DDBJ databases">
        <title>Draft genome sequence of Paenibacillus sp. dW9.</title>
        <authorList>
            <person name="Choi E.-W."/>
            <person name="Kim D.-U."/>
        </authorList>
    </citation>
    <scope>NUCLEOTIDE SEQUENCE [LARGE SCALE GENOMIC DNA]</scope>
    <source>
        <strain evidence="2">dW9</strain>
    </source>
</reference>
<dbReference type="EMBL" id="JAQAGZ010000009">
    <property type="protein sequence ID" value="MCZ8513836.1"/>
    <property type="molecule type" value="Genomic_DNA"/>
</dbReference>
<sequence length="165" mass="18611">MSKTVYFKDNFFSSGETDITDAQGAVIGTLDLQSMFTSGVTVRNDAGEPVVRGQFRFMARGWHVYDRYEEEIGVLKAKFAFFKKRYVYESVKFGEFLIESPAFSREYTMTTGDGRDAAHFRRVSGFFAAGAYELTNRSELPTEELVVVIMGVHAYIKQQQSSAAT</sequence>
<evidence type="ECO:0008006" key="3">
    <source>
        <dbReference type="Google" id="ProtNLM"/>
    </source>
</evidence>